<keyword evidence="2 6" id="KW-0812">Transmembrane</keyword>
<feature type="region of interest" description="Disordered" evidence="5">
    <location>
        <begin position="1"/>
        <end position="56"/>
    </location>
</feature>
<dbReference type="GO" id="GO:0016020">
    <property type="term" value="C:membrane"/>
    <property type="evidence" value="ECO:0007669"/>
    <property type="project" value="UniProtKB-SubCell"/>
</dbReference>
<gene>
    <name evidence="7" type="ORF">ColSpa_01629</name>
</gene>
<feature type="transmembrane region" description="Helical" evidence="6">
    <location>
        <begin position="417"/>
        <end position="436"/>
    </location>
</feature>
<evidence type="ECO:0000313" key="8">
    <source>
        <dbReference type="Proteomes" id="UP001055115"/>
    </source>
</evidence>
<comment type="subcellular location">
    <subcellularLocation>
        <location evidence="1">Membrane</location>
        <topology evidence="1">Multi-pass membrane protein</topology>
    </subcellularLocation>
</comment>
<accession>A0AA37L869</accession>
<feature type="transmembrane region" description="Helical" evidence="6">
    <location>
        <begin position="268"/>
        <end position="288"/>
    </location>
</feature>
<dbReference type="PANTHER" id="PTHR23507">
    <property type="entry name" value="ZGC:174356"/>
    <property type="match status" value="1"/>
</dbReference>
<comment type="caution">
    <text evidence="7">The sequence shown here is derived from an EMBL/GenBank/DDBJ whole genome shotgun (WGS) entry which is preliminary data.</text>
</comment>
<dbReference type="GeneID" id="73322431"/>
<evidence type="ECO:0000256" key="6">
    <source>
        <dbReference type="SAM" id="Phobius"/>
    </source>
</evidence>
<dbReference type="Proteomes" id="UP001055115">
    <property type="component" value="Unassembled WGS sequence"/>
</dbReference>
<dbReference type="InterPro" id="IPR011701">
    <property type="entry name" value="MFS"/>
</dbReference>
<feature type="transmembrane region" description="Helical" evidence="6">
    <location>
        <begin position="240"/>
        <end position="262"/>
    </location>
</feature>
<dbReference type="SUPFAM" id="SSF103473">
    <property type="entry name" value="MFS general substrate transporter"/>
    <property type="match status" value="1"/>
</dbReference>
<evidence type="ECO:0000256" key="1">
    <source>
        <dbReference type="ARBA" id="ARBA00004141"/>
    </source>
</evidence>
<evidence type="ECO:0000256" key="2">
    <source>
        <dbReference type="ARBA" id="ARBA00022692"/>
    </source>
</evidence>
<evidence type="ECO:0000256" key="5">
    <source>
        <dbReference type="SAM" id="MobiDB-lite"/>
    </source>
</evidence>
<feature type="transmembrane region" description="Helical" evidence="6">
    <location>
        <begin position="139"/>
        <end position="161"/>
    </location>
</feature>
<keyword evidence="3 6" id="KW-1133">Transmembrane helix</keyword>
<feature type="transmembrane region" description="Helical" evidence="6">
    <location>
        <begin position="335"/>
        <end position="356"/>
    </location>
</feature>
<sequence length="554" mass="58737">MRPHIDPASDDDTIVGHATPSRASTDVYDATESTPLIAGGSSSARQSERPGAGRSRTDSLLNAAAAMHVPKVHNADAIAAIFCAIIVVGAGSGGLGTIPITRLVEDIVCREYYGVLHSGKGDVPIDEGQCKEDVIQSKVAMIFAVYTALQAIIGTASAFPWGIVADRLGRKKVFSLAVLGLMLDQLWFLLVCAFPKTIPLEALWFGPFLQIIGGGNAALSAVVFSMLSDVTTSENRAKKFMAVHLSSMIGNLCAPAIAGWMMERTGPWPVMWVALSGFATLFFTIHLIPETKPAAQVLPDPIADEREASSFVVGNIQHMFHRLKESLSLLKSPSLILLLVATLSSYPVILSTYQFMTIFASKRYHVSLSQTGYLSSLYGLGVFLAIVAILPGISKLLASRRAPKPLQFIDDNARDLFLARASSAALLLGAVCMAASPSIGAFIGGLAILSLGSGWGSYVRSLAAIYVDAAHRTRLYSIISLVETVGMTYAQPMLAGLFTLGMRLGGFWIGLPYLGVAGFCLAALGLLLLVRLPPAEKGKHASGDEAGTPTTQAQ</sequence>
<proteinExistence type="predicted"/>
<feature type="transmembrane region" description="Helical" evidence="6">
    <location>
        <begin position="507"/>
        <end position="530"/>
    </location>
</feature>
<evidence type="ECO:0000256" key="3">
    <source>
        <dbReference type="ARBA" id="ARBA00022989"/>
    </source>
</evidence>
<reference evidence="7 8" key="1">
    <citation type="submission" date="2022-03" db="EMBL/GenBank/DDBJ databases">
        <title>Genome data of Colletotrichum spp.</title>
        <authorList>
            <person name="Utami Y.D."/>
            <person name="Hiruma K."/>
        </authorList>
    </citation>
    <scope>NUCLEOTIDE SEQUENCE [LARGE SCALE GENOMIC DNA]</scope>
    <source>
        <strain evidence="7 8">MAFF 239500</strain>
    </source>
</reference>
<feature type="transmembrane region" description="Helical" evidence="6">
    <location>
        <begin position="475"/>
        <end position="495"/>
    </location>
</feature>
<dbReference type="PANTHER" id="PTHR23507:SF1">
    <property type="entry name" value="FI18259P1-RELATED"/>
    <property type="match status" value="1"/>
</dbReference>
<dbReference type="GO" id="GO:0022857">
    <property type="term" value="F:transmembrane transporter activity"/>
    <property type="evidence" value="ECO:0007669"/>
    <property type="project" value="InterPro"/>
</dbReference>
<keyword evidence="4 6" id="KW-0472">Membrane</keyword>
<protein>
    <submittedName>
        <fullName evidence="7">Efflux pump ustT</fullName>
    </submittedName>
</protein>
<name>A0AA37L869_9PEZI</name>
<feature type="transmembrane region" description="Helical" evidence="6">
    <location>
        <begin position="442"/>
        <end position="463"/>
    </location>
</feature>
<dbReference type="Pfam" id="PF07690">
    <property type="entry name" value="MFS_1"/>
    <property type="match status" value="1"/>
</dbReference>
<evidence type="ECO:0000256" key="4">
    <source>
        <dbReference type="ARBA" id="ARBA00023136"/>
    </source>
</evidence>
<dbReference type="InterPro" id="IPR036259">
    <property type="entry name" value="MFS_trans_sf"/>
</dbReference>
<keyword evidence="8" id="KW-1185">Reference proteome</keyword>
<dbReference type="AlphaFoldDB" id="A0AA37L869"/>
<dbReference type="RefSeq" id="XP_049123798.1">
    <property type="nucleotide sequence ID" value="XM_049267841.1"/>
</dbReference>
<dbReference type="Gene3D" id="1.20.1250.20">
    <property type="entry name" value="MFS general substrate transporter like domains"/>
    <property type="match status" value="2"/>
</dbReference>
<feature type="transmembrane region" description="Helical" evidence="6">
    <location>
        <begin position="208"/>
        <end position="228"/>
    </location>
</feature>
<dbReference type="EMBL" id="BQXU01000003">
    <property type="protein sequence ID" value="GKT41448.1"/>
    <property type="molecule type" value="Genomic_DNA"/>
</dbReference>
<organism evidence="7 8">
    <name type="scientific">Colletotrichum spaethianum</name>
    <dbReference type="NCBI Taxonomy" id="700344"/>
    <lineage>
        <taxon>Eukaryota</taxon>
        <taxon>Fungi</taxon>
        <taxon>Dikarya</taxon>
        <taxon>Ascomycota</taxon>
        <taxon>Pezizomycotina</taxon>
        <taxon>Sordariomycetes</taxon>
        <taxon>Hypocreomycetidae</taxon>
        <taxon>Glomerellales</taxon>
        <taxon>Glomerellaceae</taxon>
        <taxon>Colletotrichum</taxon>
        <taxon>Colletotrichum spaethianum species complex</taxon>
    </lineage>
</organism>
<feature type="transmembrane region" description="Helical" evidence="6">
    <location>
        <begin position="173"/>
        <end position="196"/>
    </location>
</feature>
<evidence type="ECO:0000313" key="7">
    <source>
        <dbReference type="EMBL" id="GKT41448.1"/>
    </source>
</evidence>
<feature type="transmembrane region" description="Helical" evidence="6">
    <location>
        <begin position="376"/>
        <end position="397"/>
    </location>
</feature>